<accession>A0ABV1HN47</accession>
<sequence length="468" mass="52425">MWKRKRRRDMADVNIYTAERLSEMARSLGVLARACNDRMEEERGLTREDALAAMQTAAAVVCGQCSRCNLYSDADKDGSYYLYYLLRSFEQKGRVEYEDMPRLFLETCRNKEAYLAQLNRNLGRATMNLEWKNRFLESRDTVMVQFRELAVMLEEFASQMGQAADITEEKEDAVRRIFRLHQISVDNMLLLEHENRYREAYVTLHALGSRCMTAKEAAALFGQAAGGKGWYAPPDTRALITRQPGVVRFLEPGEYRMMYGVARMSKNGSGISGDNYTYSGSLPGQVIMSLSDGMGSGETAAQESRKVIELLQQLLETGFSARSALKMVNTILLLTGMEQHPATLDLCCVDLCSGVLEAMKMGAVATFVLSDGQAEILDAGNLPAGVISQAEPVLLSRKLWDDDRVIMMTDGVLEACPGLEKERSLKEYLESMPVKTPQDMAERILRFACQNGGMNDDMTVLVAGIWKR</sequence>
<dbReference type="RefSeq" id="WP_349229640.1">
    <property type="nucleotide sequence ID" value="NZ_JBBMFJ010000020.1"/>
</dbReference>
<organism evidence="3 4">
    <name type="scientific">Ventrimonas faecis</name>
    <dbReference type="NCBI Taxonomy" id="3133170"/>
    <lineage>
        <taxon>Bacteria</taxon>
        <taxon>Bacillati</taxon>
        <taxon>Bacillota</taxon>
        <taxon>Clostridia</taxon>
        <taxon>Lachnospirales</taxon>
        <taxon>Lachnospiraceae</taxon>
        <taxon>Ventrimonas</taxon>
    </lineage>
</organism>
<comment type="caution">
    <text evidence="3">The sequence shown here is derived from an EMBL/GenBank/DDBJ whole genome shotgun (WGS) entry which is preliminary data.</text>
</comment>
<evidence type="ECO:0000256" key="1">
    <source>
        <dbReference type="ARBA" id="ARBA00022801"/>
    </source>
</evidence>
<dbReference type="SMART" id="SM00331">
    <property type="entry name" value="PP2C_SIG"/>
    <property type="match status" value="1"/>
</dbReference>
<evidence type="ECO:0000313" key="3">
    <source>
        <dbReference type="EMBL" id="MEQ2563506.1"/>
    </source>
</evidence>
<dbReference type="InterPro" id="IPR036457">
    <property type="entry name" value="PPM-type-like_dom_sf"/>
</dbReference>
<dbReference type="PANTHER" id="PTHR43156:SF2">
    <property type="entry name" value="STAGE II SPORULATION PROTEIN E"/>
    <property type="match status" value="1"/>
</dbReference>
<dbReference type="Pfam" id="PF19732">
    <property type="entry name" value="SpoIIE_N"/>
    <property type="match status" value="1"/>
</dbReference>
<dbReference type="PANTHER" id="PTHR43156">
    <property type="entry name" value="STAGE II SPORULATION PROTEIN E-RELATED"/>
    <property type="match status" value="1"/>
</dbReference>
<feature type="domain" description="PPM-type phosphatase" evidence="2">
    <location>
        <begin position="256"/>
        <end position="465"/>
    </location>
</feature>
<dbReference type="Proteomes" id="UP001437460">
    <property type="component" value="Unassembled WGS sequence"/>
</dbReference>
<proteinExistence type="predicted"/>
<dbReference type="InterPro" id="IPR052016">
    <property type="entry name" value="Bact_Sigma-Reg"/>
</dbReference>
<dbReference type="SUPFAM" id="SSF81606">
    <property type="entry name" value="PP2C-like"/>
    <property type="match status" value="1"/>
</dbReference>
<dbReference type="Gene3D" id="3.60.40.10">
    <property type="entry name" value="PPM-type phosphatase domain"/>
    <property type="match status" value="1"/>
</dbReference>
<protein>
    <submittedName>
        <fullName evidence="3">SpoIIE family protein phosphatase</fullName>
    </submittedName>
</protein>
<gene>
    <name evidence="3" type="ORF">WMO41_10120</name>
</gene>
<dbReference type="InterPro" id="IPR045768">
    <property type="entry name" value="SpoIIE_N"/>
</dbReference>
<dbReference type="InterPro" id="IPR001932">
    <property type="entry name" value="PPM-type_phosphatase-like_dom"/>
</dbReference>
<dbReference type="EMBL" id="JBBMFJ010000020">
    <property type="protein sequence ID" value="MEQ2563506.1"/>
    <property type="molecule type" value="Genomic_DNA"/>
</dbReference>
<keyword evidence="4" id="KW-1185">Reference proteome</keyword>
<dbReference type="Pfam" id="PF07228">
    <property type="entry name" value="SpoIIE"/>
    <property type="match status" value="1"/>
</dbReference>
<evidence type="ECO:0000313" key="4">
    <source>
        <dbReference type="Proteomes" id="UP001437460"/>
    </source>
</evidence>
<keyword evidence="1" id="KW-0378">Hydrolase</keyword>
<evidence type="ECO:0000259" key="2">
    <source>
        <dbReference type="SMART" id="SM00331"/>
    </source>
</evidence>
<reference evidence="3 4" key="1">
    <citation type="submission" date="2024-03" db="EMBL/GenBank/DDBJ databases">
        <title>Human intestinal bacterial collection.</title>
        <authorList>
            <person name="Pauvert C."/>
            <person name="Hitch T.C.A."/>
            <person name="Clavel T."/>
        </authorList>
    </citation>
    <scope>NUCLEOTIDE SEQUENCE [LARGE SCALE GENOMIC DNA]</scope>
    <source>
        <strain evidence="3 4">CLA-AP-H27</strain>
    </source>
</reference>
<name>A0ABV1HN47_9FIRM</name>